<keyword evidence="1" id="KW-0812">Transmembrane</keyword>
<feature type="transmembrane region" description="Helical" evidence="1">
    <location>
        <begin position="51"/>
        <end position="76"/>
    </location>
</feature>
<evidence type="ECO:0000256" key="1">
    <source>
        <dbReference type="SAM" id="Phobius"/>
    </source>
</evidence>
<keyword evidence="1" id="KW-0472">Membrane</keyword>
<gene>
    <name evidence="2" type="ORF">ACFQ2N_08070</name>
</gene>
<name>A0ABW3LV17_9GAMM</name>
<dbReference type="Proteomes" id="UP001597033">
    <property type="component" value="Unassembled WGS sequence"/>
</dbReference>
<feature type="transmembrane region" description="Helical" evidence="1">
    <location>
        <begin position="107"/>
        <end position="132"/>
    </location>
</feature>
<evidence type="ECO:0000313" key="3">
    <source>
        <dbReference type="Proteomes" id="UP001597033"/>
    </source>
</evidence>
<evidence type="ECO:0008006" key="4">
    <source>
        <dbReference type="Google" id="ProtNLM"/>
    </source>
</evidence>
<protein>
    <recommendedName>
        <fullName evidence="4">FtsX-like permease family protein</fullName>
    </recommendedName>
</protein>
<keyword evidence="1" id="KW-1133">Transmembrane helix</keyword>
<feature type="transmembrane region" description="Helical" evidence="1">
    <location>
        <begin position="12"/>
        <end position="39"/>
    </location>
</feature>
<dbReference type="RefSeq" id="WP_162378365.1">
    <property type="nucleotide sequence ID" value="NZ_JBHTKN010000004.1"/>
</dbReference>
<dbReference type="EMBL" id="JBHTKN010000004">
    <property type="protein sequence ID" value="MFD1042302.1"/>
    <property type="molecule type" value="Genomic_DNA"/>
</dbReference>
<keyword evidence="3" id="KW-1185">Reference proteome</keyword>
<comment type="caution">
    <text evidence="2">The sequence shown here is derived from an EMBL/GenBank/DDBJ whole genome shotgun (WGS) entry which is preliminary data.</text>
</comment>
<sequence length="139" mass="15077">MDARYVRWQGIAMAQFTIAIALLSALSVSMLGASLVLILHEKFPSPGAHGLALGLSMLLLMAVVLLCLFATVSRTLDFRLTARKVRGKRCLLMFGISSEQFGRISWLCFWTAILLFLGGGLLFATSCGLLLLPKLLCGT</sequence>
<reference evidence="3" key="1">
    <citation type="journal article" date="2019" name="Int. J. Syst. Evol. Microbiol.">
        <title>The Global Catalogue of Microorganisms (GCM) 10K type strain sequencing project: providing services to taxonomists for standard genome sequencing and annotation.</title>
        <authorList>
            <consortium name="The Broad Institute Genomics Platform"/>
            <consortium name="The Broad Institute Genome Sequencing Center for Infectious Disease"/>
            <person name="Wu L."/>
            <person name="Ma J."/>
        </authorList>
    </citation>
    <scope>NUCLEOTIDE SEQUENCE [LARGE SCALE GENOMIC DNA]</scope>
    <source>
        <strain evidence="3">CCUG 55854</strain>
    </source>
</reference>
<accession>A0ABW3LV17</accession>
<proteinExistence type="predicted"/>
<evidence type="ECO:0000313" key="2">
    <source>
        <dbReference type="EMBL" id="MFD1042302.1"/>
    </source>
</evidence>
<organism evidence="2 3">
    <name type="scientific">Pseudoxanthomonas kaohsiungensis</name>
    <dbReference type="NCBI Taxonomy" id="283923"/>
    <lineage>
        <taxon>Bacteria</taxon>
        <taxon>Pseudomonadati</taxon>
        <taxon>Pseudomonadota</taxon>
        <taxon>Gammaproteobacteria</taxon>
        <taxon>Lysobacterales</taxon>
        <taxon>Lysobacteraceae</taxon>
        <taxon>Pseudoxanthomonas</taxon>
    </lineage>
</organism>